<protein>
    <submittedName>
        <fullName evidence="3">Phosphatase PAP2 family protein</fullName>
    </submittedName>
</protein>
<dbReference type="PANTHER" id="PTHR14969:SF13">
    <property type="entry name" value="AT30094P"/>
    <property type="match status" value="1"/>
</dbReference>
<keyword evidence="1" id="KW-0472">Membrane</keyword>
<gene>
    <name evidence="3" type="ORF">FRZ32_03720</name>
</gene>
<feature type="transmembrane region" description="Helical" evidence="1">
    <location>
        <begin position="156"/>
        <end position="176"/>
    </location>
</feature>
<dbReference type="SUPFAM" id="SSF48317">
    <property type="entry name" value="Acid phosphatase/Vanadium-dependent haloperoxidase"/>
    <property type="match status" value="1"/>
</dbReference>
<keyword evidence="1" id="KW-0812">Transmembrane</keyword>
<evidence type="ECO:0000256" key="1">
    <source>
        <dbReference type="SAM" id="Phobius"/>
    </source>
</evidence>
<feature type="transmembrane region" description="Helical" evidence="1">
    <location>
        <begin position="90"/>
        <end position="108"/>
    </location>
</feature>
<comment type="caution">
    <text evidence="3">The sequence shown here is derived from an EMBL/GenBank/DDBJ whole genome shotgun (WGS) entry which is preliminary data.</text>
</comment>
<feature type="transmembrane region" description="Helical" evidence="1">
    <location>
        <begin position="62"/>
        <end position="84"/>
    </location>
</feature>
<proteinExistence type="predicted"/>
<name>A0A5C6TS53_9SPHN</name>
<dbReference type="CDD" id="cd03392">
    <property type="entry name" value="PAP2_like_2"/>
    <property type="match status" value="1"/>
</dbReference>
<dbReference type="EMBL" id="VOQQ01000001">
    <property type="protein sequence ID" value="TXC62851.1"/>
    <property type="molecule type" value="Genomic_DNA"/>
</dbReference>
<keyword evidence="4" id="KW-1185">Reference proteome</keyword>
<dbReference type="OrthoDB" id="9801622at2"/>
<reference evidence="3 4" key="1">
    <citation type="journal article" date="2015" name="J. Microbiol.">
        <title>Sphingosinicella ginsenosidimutans sp. nov., with ginsenoside converting activity.</title>
        <authorList>
            <person name="Kim J.K."/>
            <person name="Kang M.S."/>
            <person name="Park S.C."/>
            <person name="Kim K.M."/>
            <person name="Choi K."/>
            <person name="Yoon M.H."/>
            <person name="Im W.T."/>
        </authorList>
    </citation>
    <scope>NUCLEOTIDE SEQUENCE [LARGE SCALE GENOMIC DNA]</scope>
    <source>
        <strain evidence="3 4">BS-11</strain>
    </source>
</reference>
<keyword evidence="1" id="KW-1133">Transmembrane helix</keyword>
<feature type="transmembrane region" description="Helical" evidence="1">
    <location>
        <begin position="6"/>
        <end position="27"/>
    </location>
</feature>
<feature type="transmembrane region" description="Helical" evidence="1">
    <location>
        <begin position="188"/>
        <end position="206"/>
    </location>
</feature>
<dbReference type="InterPro" id="IPR036938">
    <property type="entry name" value="PAP2/HPO_sf"/>
</dbReference>
<dbReference type="InterPro" id="IPR000326">
    <property type="entry name" value="PAP2/HPO"/>
</dbReference>
<evidence type="ECO:0000313" key="4">
    <source>
        <dbReference type="Proteomes" id="UP000321249"/>
    </source>
</evidence>
<dbReference type="PANTHER" id="PTHR14969">
    <property type="entry name" value="SPHINGOSINE-1-PHOSPHATE PHOSPHOHYDROLASE"/>
    <property type="match status" value="1"/>
</dbReference>
<dbReference type="AlphaFoldDB" id="A0A5C6TS53"/>
<feature type="transmembrane region" description="Helical" evidence="1">
    <location>
        <begin position="129"/>
        <end position="150"/>
    </location>
</feature>
<sequence length="211" mass="22593">MDLNAHTLGWAFGALLAAFAAVTLAVARGWSDRLDRAVIARMPLTNGHEGRPPRIDSAMRDLSAMGGDTVHGAFVIVVASGLFVEDDPATAVRFLGMVLGARLLVVLLKKMIQRQRPPARDRGVATYTTSFPSGHTLMSTVMLVAAAVLLTPDDTLAMQNFMLIVAVLVSIAIGSARVYLRVHWPSDILAGWLAGGAWSAGVLLVFDHFFD</sequence>
<dbReference type="Proteomes" id="UP000321249">
    <property type="component" value="Unassembled WGS sequence"/>
</dbReference>
<dbReference type="RefSeq" id="WP_147042238.1">
    <property type="nucleotide sequence ID" value="NZ_BAABIR010000002.1"/>
</dbReference>
<organism evidence="3 4">
    <name type="scientific">Allosphingosinicella ginsenosidimutans</name>
    <dbReference type="NCBI Taxonomy" id="1176539"/>
    <lineage>
        <taxon>Bacteria</taxon>
        <taxon>Pseudomonadati</taxon>
        <taxon>Pseudomonadota</taxon>
        <taxon>Alphaproteobacteria</taxon>
        <taxon>Sphingomonadales</taxon>
        <taxon>Sphingomonadaceae</taxon>
        <taxon>Allosphingosinicella</taxon>
    </lineage>
</organism>
<dbReference type="SMART" id="SM00014">
    <property type="entry name" value="acidPPc"/>
    <property type="match status" value="1"/>
</dbReference>
<dbReference type="Gene3D" id="1.20.144.10">
    <property type="entry name" value="Phosphatidic acid phosphatase type 2/haloperoxidase"/>
    <property type="match status" value="1"/>
</dbReference>
<accession>A0A5C6TS53</accession>
<feature type="domain" description="Phosphatidic acid phosphatase type 2/haloperoxidase" evidence="2">
    <location>
        <begin position="92"/>
        <end position="203"/>
    </location>
</feature>
<evidence type="ECO:0000259" key="2">
    <source>
        <dbReference type="SMART" id="SM00014"/>
    </source>
</evidence>
<evidence type="ECO:0000313" key="3">
    <source>
        <dbReference type="EMBL" id="TXC62851.1"/>
    </source>
</evidence>
<dbReference type="Pfam" id="PF01569">
    <property type="entry name" value="PAP2"/>
    <property type="match status" value="1"/>
</dbReference>